<dbReference type="PANTHER" id="PTHR44154">
    <property type="entry name" value="QUINONE OXIDOREDUCTASE"/>
    <property type="match status" value="1"/>
</dbReference>
<dbReference type="Pfam" id="PF08240">
    <property type="entry name" value="ADH_N"/>
    <property type="match status" value="1"/>
</dbReference>
<evidence type="ECO:0000313" key="4">
    <source>
        <dbReference type="Proteomes" id="UP000191905"/>
    </source>
</evidence>
<dbReference type="SUPFAM" id="SSF50129">
    <property type="entry name" value="GroES-like"/>
    <property type="match status" value="1"/>
</dbReference>
<proteinExistence type="predicted"/>
<dbReference type="InterPro" id="IPR036291">
    <property type="entry name" value="NAD(P)-bd_dom_sf"/>
</dbReference>
<dbReference type="InterPro" id="IPR020843">
    <property type="entry name" value="ER"/>
</dbReference>
<evidence type="ECO:0000259" key="2">
    <source>
        <dbReference type="SMART" id="SM00829"/>
    </source>
</evidence>
<sequence length="331" mass="35346">MKAVVVPSASSRIEDVRIANVPMPEPGPGEVRIRIKAVSLNPADWKFANDHKPGWLYPHPLGLDGAGVIDSAGASVTDWKPGDRVVLHHSFLKRGVFAEYTVAPLHVLSRVPETVSWTDAAAVPCAGYTAYQGLFRKAHLAAGQTILVQGANGGVGGFATQFAHAEGAKVIGLARPEHHAAVRKLGADVVLDYRDPELLEKVRAETQDGAGVDVMLEVVNPGDARKSLAFLHYNGHLISVDPLPNMAEVPSYTYAASIHEVGLGGAYAAGHMATQRDFAVIGDDLMQRLAAGRLDPMVEEIITLDEIPDGLLRLMRREVTGKIVALVDSAT</sequence>
<dbReference type="AlphaFoldDB" id="A0A1V8RQE9"/>
<dbReference type="InterPro" id="IPR013149">
    <property type="entry name" value="ADH-like_C"/>
</dbReference>
<comment type="caution">
    <text evidence="3">The sequence shown here is derived from an EMBL/GenBank/DDBJ whole genome shotgun (WGS) entry which is preliminary data.</text>
</comment>
<feature type="domain" description="Enoyl reductase (ER)" evidence="2">
    <location>
        <begin position="11"/>
        <end position="325"/>
    </location>
</feature>
<dbReference type="InterPro" id="IPR011032">
    <property type="entry name" value="GroES-like_sf"/>
</dbReference>
<dbReference type="SMART" id="SM00829">
    <property type="entry name" value="PKS_ER"/>
    <property type="match status" value="1"/>
</dbReference>
<protein>
    <submittedName>
        <fullName evidence="3">Alcohol dehydrogenase</fullName>
    </submittedName>
</protein>
<dbReference type="GO" id="GO:0016491">
    <property type="term" value="F:oxidoreductase activity"/>
    <property type="evidence" value="ECO:0007669"/>
    <property type="project" value="InterPro"/>
</dbReference>
<dbReference type="EMBL" id="MDET01000016">
    <property type="protein sequence ID" value="OQM75416.1"/>
    <property type="molecule type" value="Genomic_DNA"/>
</dbReference>
<accession>A0A1V8RQE9</accession>
<evidence type="ECO:0000256" key="1">
    <source>
        <dbReference type="ARBA" id="ARBA00022857"/>
    </source>
</evidence>
<dbReference type="RefSeq" id="WP_080919824.1">
    <property type="nucleotide sequence ID" value="NZ_MDET01000016.1"/>
</dbReference>
<gene>
    <name evidence="3" type="ORF">BFN67_18440</name>
</gene>
<dbReference type="STRING" id="1873176.BFN67_18440"/>
<dbReference type="Gene3D" id="3.90.180.10">
    <property type="entry name" value="Medium-chain alcohol dehydrogenases, catalytic domain"/>
    <property type="match status" value="1"/>
</dbReference>
<dbReference type="InterPro" id="IPR051603">
    <property type="entry name" value="Zinc-ADH_QOR/CCCR"/>
</dbReference>
<name>A0A1V8RQE9_9HYPH</name>
<keyword evidence="1" id="KW-0521">NADP</keyword>
<dbReference type="SUPFAM" id="SSF51735">
    <property type="entry name" value="NAD(P)-binding Rossmann-fold domains"/>
    <property type="match status" value="1"/>
</dbReference>
<organism evidence="3 4">
    <name type="scientific">Manganibacter manganicus</name>
    <dbReference type="NCBI Taxonomy" id="1873176"/>
    <lineage>
        <taxon>Bacteria</taxon>
        <taxon>Pseudomonadati</taxon>
        <taxon>Pseudomonadota</taxon>
        <taxon>Alphaproteobacteria</taxon>
        <taxon>Hyphomicrobiales</taxon>
        <taxon>Phyllobacteriaceae</taxon>
        <taxon>Manganibacter</taxon>
    </lineage>
</organism>
<reference evidence="3 4" key="1">
    <citation type="journal article" date="2016" name="Int. J. Syst. Evol. Microbiol.">
        <title>Pseudaminobacter manganicus sp. nov., isolated from sludge of a manganese mine.</title>
        <authorList>
            <person name="Li J."/>
            <person name="Huang J."/>
            <person name="Liao S."/>
            <person name="Wang G."/>
        </authorList>
    </citation>
    <scope>NUCLEOTIDE SEQUENCE [LARGE SCALE GENOMIC DNA]</scope>
    <source>
        <strain evidence="3 4">JH-7</strain>
    </source>
</reference>
<dbReference type="OrthoDB" id="9792321at2"/>
<dbReference type="PANTHER" id="PTHR44154:SF1">
    <property type="entry name" value="QUINONE OXIDOREDUCTASE"/>
    <property type="match status" value="1"/>
</dbReference>
<dbReference type="Proteomes" id="UP000191905">
    <property type="component" value="Unassembled WGS sequence"/>
</dbReference>
<dbReference type="InterPro" id="IPR013154">
    <property type="entry name" value="ADH-like_N"/>
</dbReference>
<dbReference type="Gene3D" id="3.40.50.720">
    <property type="entry name" value="NAD(P)-binding Rossmann-like Domain"/>
    <property type="match status" value="1"/>
</dbReference>
<dbReference type="Pfam" id="PF00107">
    <property type="entry name" value="ADH_zinc_N"/>
    <property type="match status" value="1"/>
</dbReference>
<evidence type="ECO:0000313" key="3">
    <source>
        <dbReference type="EMBL" id="OQM75416.1"/>
    </source>
</evidence>
<dbReference type="CDD" id="cd08271">
    <property type="entry name" value="MDR5"/>
    <property type="match status" value="1"/>
</dbReference>
<keyword evidence="4" id="KW-1185">Reference proteome</keyword>